<evidence type="ECO:0000313" key="4">
    <source>
        <dbReference type="Proteomes" id="UP000051686"/>
    </source>
</evidence>
<comment type="caution">
    <text evidence="3">The sequence shown here is derived from an EMBL/GenBank/DDBJ whole genome shotgun (WGS) entry which is preliminary data.</text>
</comment>
<gene>
    <name evidence="3" type="ORF">FD46_GL001171</name>
</gene>
<keyword evidence="2" id="KW-1133">Transmembrane helix</keyword>
<organism evidence="3 4">
    <name type="scientific">Liquorilactobacillus oeni DSM 19972</name>
    <dbReference type="NCBI Taxonomy" id="1423777"/>
    <lineage>
        <taxon>Bacteria</taxon>
        <taxon>Bacillati</taxon>
        <taxon>Bacillota</taxon>
        <taxon>Bacilli</taxon>
        <taxon>Lactobacillales</taxon>
        <taxon>Lactobacillaceae</taxon>
        <taxon>Liquorilactobacillus</taxon>
    </lineage>
</organism>
<dbReference type="PATRIC" id="fig|1423777.3.peg.1211"/>
<evidence type="ECO:0000256" key="2">
    <source>
        <dbReference type="SAM" id="Phobius"/>
    </source>
</evidence>
<keyword evidence="4" id="KW-1185">Reference proteome</keyword>
<dbReference type="EMBL" id="AZEH01000037">
    <property type="protein sequence ID" value="KRL04947.1"/>
    <property type="molecule type" value="Genomic_DNA"/>
</dbReference>
<dbReference type="AlphaFoldDB" id="A0A0R1MK82"/>
<evidence type="ECO:0000256" key="1">
    <source>
        <dbReference type="SAM" id="MobiDB-lite"/>
    </source>
</evidence>
<protein>
    <submittedName>
        <fullName evidence="3">Uncharacterized protein</fullName>
    </submittedName>
</protein>
<feature type="region of interest" description="Disordered" evidence="1">
    <location>
        <begin position="60"/>
        <end position="86"/>
    </location>
</feature>
<feature type="transmembrane region" description="Helical" evidence="2">
    <location>
        <begin position="7"/>
        <end position="29"/>
    </location>
</feature>
<feature type="transmembrane region" description="Helical" evidence="2">
    <location>
        <begin position="100"/>
        <end position="122"/>
    </location>
</feature>
<name>A0A0R1MK82_9LACO</name>
<reference evidence="3 4" key="1">
    <citation type="journal article" date="2015" name="Genome Announc.">
        <title>Expanding the biotechnology potential of lactobacilli through comparative genomics of 213 strains and associated genera.</title>
        <authorList>
            <person name="Sun Z."/>
            <person name="Harris H.M."/>
            <person name="McCann A."/>
            <person name="Guo C."/>
            <person name="Argimon S."/>
            <person name="Zhang W."/>
            <person name="Yang X."/>
            <person name="Jeffery I.B."/>
            <person name="Cooney J.C."/>
            <person name="Kagawa T.F."/>
            <person name="Liu W."/>
            <person name="Song Y."/>
            <person name="Salvetti E."/>
            <person name="Wrobel A."/>
            <person name="Rasinkangas P."/>
            <person name="Parkhill J."/>
            <person name="Rea M.C."/>
            <person name="O'Sullivan O."/>
            <person name="Ritari J."/>
            <person name="Douillard F.P."/>
            <person name="Paul Ross R."/>
            <person name="Yang R."/>
            <person name="Briner A.E."/>
            <person name="Felis G.E."/>
            <person name="de Vos W.M."/>
            <person name="Barrangou R."/>
            <person name="Klaenhammer T.R."/>
            <person name="Caufield P.W."/>
            <person name="Cui Y."/>
            <person name="Zhang H."/>
            <person name="O'Toole P.W."/>
        </authorList>
    </citation>
    <scope>NUCLEOTIDE SEQUENCE [LARGE SCALE GENOMIC DNA]</scope>
    <source>
        <strain evidence="3 4">DSM 19972</strain>
    </source>
</reference>
<dbReference type="Proteomes" id="UP000051686">
    <property type="component" value="Unassembled WGS sequence"/>
</dbReference>
<proteinExistence type="predicted"/>
<evidence type="ECO:0000313" key="3">
    <source>
        <dbReference type="EMBL" id="KRL04947.1"/>
    </source>
</evidence>
<keyword evidence="2" id="KW-0472">Membrane</keyword>
<dbReference type="RefSeq" id="WP_057896043.1">
    <property type="nucleotide sequence ID" value="NZ_AZEH01000037.1"/>
</dbReference>
<accession>A0A0R1MK82</accession>
<feature type="compositionally biased region" description="Basic and acidic residues" evidence="1">
    <location>
        <begin position="60"/>
        <end position="69"/>
    </location>
</feature>
<sequence length="132" mass="15764">MNNLKRYGKFLLHGALAFIFLLAVVQLFVHSSWKLMLEYYLVSNFLMLFPFNESKREGLETAAKEEKRGHFQRSSRMPHSSESLLSRQQRLQKETDLRTVLLDFFVQFIKYIFLQLCAPVIFMQQFLTEEKF</sequence>
<dbReference type="OrthoDB" id="2297203at2"/>
<keyword evidence="2" id="KW-0812">Transmembrane</keyword>
<dbReference type="STRING" id="1423777.FD46_GL001171"/>